<dbReference type="EMBL" id="JAFJMO010000003">
    <property type="protein sequence ID" value="KAJ8282643.1"/>
    <property type="molecule type" value="Genomic_DNA"/>
</dbReference>
<dbReference type="Proteomes" id="UP001152803">
    <property type="component" value="Unassembled WGS sequence"/>
</dbReference>
<proteinExistence type="predicted"/>
<sequence>MEREQSIFRKCPPFPPPLLDALFICTICIPRTQIYTPTFPVFNQQTELTFFHNRDCQYTIRKTQLKVFTQHMLCKTKRYSSLKHLSVVSLLAVFKEYAAYPIIPNNLHIKQIVAANIIFSAQNFLMRCVTVSAYRSPPSFFAHFV</sequence>
<name>A0A9Q1I5P4_CONCO</name>
<comment type="caution">
    <text evidence="1">The sequence shown here is derived from an EMBL/GenBank/DDBJ whole genome shotgun (WGS) entry which is preliminary data.</text>
</comment>
<evidence type="ECO:0000313" key="1">
    <source>
        <dbReference type="EMBL" id="KAJ8282643.1"/>
    </source>
</evidence>
<organism evidence="1 2">
    <name type="scientific">Conger conger</name>
    <name type="common">Conger eel</name>
    <name type="synonym">Muraena conger</name>
    <dbReference type="NCBI Taxonomy" id="82655"/>
    <lineage>
        <taxon>Eukaryota</taxon>
        <taxon>Metazoa</taxon>
        <taxon>Chordata</taxon>
        <taxon>Craniata</taxon>
        <taxon>Vertebrata</taxon>
        <taxon>Euteleostomi</taxon>
        <taxon>Actinopterygii</taxon>
        <taxon>Neopterygii</taxon>
        <taxon>Teleostei</taxon>
        <taxon>Anguilliformes</taxon>
        <taxon>Congridae</taxon>
        <taxon>Conger</taxon>
    </lineage>
</organism>
<accession>A0A9Q1I5P4</accession>
<gene>
    <name evidence="1" type="ORF">COCON_G00051620</name>
</gene>
<protein>
    <submittedName>
        <fullName evidence="1">Uncharacterized protein</fullName>
    </submittedName>
</protein>
<dbReference type="AlphaFoldDB" id="A0A9Q1I5P4"/>
<reference evidence="1" key="1">
    <citation type="journal article" date="2023" name="Science">
        <title>Genome structures resolve the early diversification of teleost fishes.</title>
        <authorList>
            <person name="Parey E."/>
            <person name="Louis A."/>
            <person name="Montfort J."/>
            <person name="Bouchez O."/>
            <person name="Roques C."/>
            <person name="Iampietro C."/>
            <person name="Lluch J."/>
            <person name="Castinel A."/>
            <person name="Donnadieu C."/>
            <person name="Desvignes T."/>
            <person name="Floi Bucao C."/>
            <person name="Jouanno E."/>
            <person name="Wen M."/>
            <person name="Mejri S."/>
            <person name="Dirks R."/>
            <person name="Jansen H."/>
            <person name="Henkel C."/>
            <person name="Chen W.J."/>
            <person name="Zahm M."/>
            <person name="Cabau C."/>
            <person name="Klopp C."/>
            <person name="Thompson A.W."/>
            <person name="Robinson-Rechavi M."/>
            <person name="Braasch I."/>
            <person name="Lecointre G."/>
            <person name="Bobe J."/>
            <person name="Postlethwait J.H."/>
            <person name="Berthelot C."/>
            <person name="Roest Crollius H."/>
            <person name="Guiguen Y."/>
        </authorList>
    </citation>
    <scope>NUCLEOTIDE SEQUENCE</scope>
    <source>
        <strain evidence="1">Concon-B</strain>
    </source>
</reference>
<keyword evidence="2" id="KW-1185">Reference proteome</keyword>
<evidence type="ECO:0000313" key="2">
    <source>
        <dbReference type="Proteomes" id="UP001152803"/>
    </source>
</evidence>